<dbReference type="Proteomes" id="UP000185544">
    <property type="component" value="Chromosome"/>
</dbReference>
<dbReference type="GO" id="GO:0009977">
    <property type="term" value="F:proton motive force dependent protein transmembrane transporter activity"/>
    <property type="evidence" value="ECO:0007669"/>
    <property type="project" value="TreeGrafter"/>
</dbReference>
<feature type="transmembrane region" description="Helical" evidence="5">
    <location>
        <begin position="122"/>
        <end position="145"/>
    </location>
</feature>
<evidence type="ECO:0000313" key="7">
    <source>
        <dbReference type="Proteomes" id="UP000185544"/>
    </source>
</evidence>
<dbReference type="KEGG" id="pabo:BCY86_04155"/>
<dbReference type="OrthoDB" id="9777044at2"/>
<dbReference type="STRING" id="1882918.BCY86_04155"/>
<evidence type="ECO:0000256" key="1">
    <source>
        <dbReference type="ARBA" id="ARBA00004141"/>
    </source>
</evidence>
<feature type="transmembrane region" description="Helical" evidence="5">
    <location>
        <begin position="239"/>
        <end position="259"/>
    </location>
</feature>
<feature type="transmembrane region" description="Helical" evidence="5">
    <location>
        <begin position="179"/>
        <end position="202"/>
    </location>
</feature>
<dbReference type="RefSeq" id="WP_075276630.1">
    <property type="nucleotide sequence ID" value="NZ_CP016908.1"/>
</dbReference>
<organism evidence="6 7">
    <name type="scientific">Pajaroellobacter abortibovis</name>
    <dbReference type="NCBI Taxonomy" id="1882918"/>
    <lineage>
        <taxon>Bacteria</taxon>
        <taxon>Pseudomonadati</taxon>
        <taxon>Myxococcota</taxon>
        <taxon>Polyangia</taxon>
        <taxon>Polyangiales</taxon>
        <taxon>Polyangiaceae</taxon>
    </lineage>
</organism>
<comment type="caution">
    <text evidence="5">Lacks conserved residue(s) required for the propagation of feature annotation.</text>
</comment>
<name>A0A1L6MWX9_9BACT</name>
<evidence type="ECO:0000256" key="2">
    <source>
        <dbReference type="ARBA" id="ARBA00022692"/>
    </source>
</evidence>
<comment type="function">
    <text evidence="5">Part of the twin-arginine translocation (Tat) system that transports large folded proteins containing a characteristic twin-arginine motif in their signal peptide across membranes.</text>
</comment>
<dbReference type="HAMAP" id="MF_00902">
    <property type="entry name" value="TatC"/>
    <property type="match status" value="1"/>
</dbReference>
<keyword evidence="3 5" id="KW-1133">Transmembrane helix</keyword>
<keyword evidence="7" id="KW-1185">Reference proteome</keyword>
<sequence>MSADLFSSLRKSQNDARMTFFEHLEELRVRLLRAVGALTGCTLVGWVYRVEILGLLLIPYENAWREKQIPGAPELQTLSPADAFVGYLQLSLFAGLIGAAPFFFYELWGFISPGLYPREKRLIIPFVFFSTLLFLAGVLFVYHIAFPFTFNYFLSLLGQVSEGGTVLTHRPTLEFYLDFAMRMILAFGLVFELPLFIAFLVIGGLVTPKQLLKFSRWAILLSFFVGAVVTPGPEVSSQVAVSSVLVALYFLSIGIAFLIRPSPSSFNEPA</sequence>
<dbReference type="Pfam" id="PF00902">
    <property type="entry name" value="TatC"/>
    <property type="match status" value="1"/>
</dbReference>
<evidence type="ECO:0000256" key="3">
    <source>
        <dbReference type="ARBA" id="ARBA00022989"/>
    </source>
</evidence>
<protein>
    <recommendedName>
        <fullName evidence="5">Sec-independent protein translocase protein TatC</fullName>
    </recommendedName>
</protein>
<dbReference type="GO" id="GO:0033281">
    <property type="term" value="C:TAT protein transport complex"/>
    <property type="evidence" value="ECO:0007669"/>
    <property type="project" value="UniProtKB-UniRule"/>
</dbReference>
<keyword evidence="4 5" id="KW-0472">Membrane</keyword>
<evidence type="ECO:0000256" key="5">
    <source>
        <dbReference type="HAMAP-Rule" id="MF_00902"/>
    </source>
</evidence>
<dbReference type="AlphaFoldDB" id="A0A1L6MWX9"/>
<evidence type="ECO:0000256" key="4">
    <source>
        <dbReference type="ARBA" id="ARBA00023136"/>
    </source>
</evidence>
<dbReference type="GO" id="GO:0043953">
    <property type="term" value="P:protein transport by the Tat complex"/>
    <property type="evidence" value="ECO:0007669"/>
    <property type="project" value="UniProtKB-UniRule"/>
</dbReference>
<dbReference type="InterPro" id="IPR002033">
    <property type="entry name" value="TatC"/>
</dbReference>
<dbReference type="NCBIfam" id="TIGR00945">
    <property type="entry name" value="tatC"/>
    <property type="match status" value="1"/>
</dbReference>
<dbReference type="EMBL" id="CP016908">
    <property type="protein sequence ID" value="APR99964.1"/>
    <property type="molecule type" value="Genomic_DNA"/>
</dbReference>
<dbReference type="GO" id="GO:0065002">
    <property type="term" value="P:intracellular protein transmembrane transport"/>
    <property type="evidence" value="ECO:0007669"/>
    <property type="project" value="TreeGrafter"/>
</dbReference>
<keyword evidence="2 5" id="KW-0812">Transmembrane</keyword>
<keyword evidence="5" id="KW-0813">Transport</keyword>
<accession>A0A1L6MWX9</accession>
<comment type="subunit">
    <text evidence="5">Forms a complex with TatA.</text>
</comment>
<dbReference type="PANTHER" id="PTHR30371">
    <property type="entry name" value="SEC-INDEPENDENT PROTEIN TRANSLOCASE PROTEIN TATC"/>
    <property type="match status" value="1"/>
</dbReference>
<keyword evidence="5" id="KW-0653">Protein transport</keyword>
<dbReference type="PANTHER" id="PTHR30371:SF0">
    <property type="entry name" value="SEC-INDEPENDENT PROTEIN TRANSLOCASE PROTEIN TATC, CHLOROPLASTIC-RELATED"/>
    <property type="match status" value="1"/>
</dbReference>
<keyword evidence="5" id="KW-0811">Translocation</keyword>
<feature type="transmembrane region" description="Helical" evidence="5">
    <location>
        <begin position="87"/>
        <end position="110"/>
    </location>
</feature>
<gene>
    <name evidence="5" type="primary">tatC</name>
    <name evidence="6" type="ORF">BCY86_04155</name>
</gene>
<keyword evidence="5" id="KW-1003">Cell membrane</keyword>
<feature type="transmembrane region" description="Helical" evidence="5">
    <location>
        <begin position="214"/>
        <end position="233"/>
    </location>
</feature>
<comment type="subcellular location">
    <subcellularLocation>
        <location evidence="5">Cell membrane</location>
        <topology evidence="5">Multi-pass membrane protein</topology>
    </subcellularLocation>
    <subcellularLocation>
        <location evidence="1">Membrane</location>
        <topology evidence="1">Multi-pass membrane protein</topology>
    </subcellularLocation>
</comment>
<dbReference type="PRINTS" id="PR01840">
    <property type="entry name" value="TATCFAMILY"/>
</dbReference>
<comment type="similarity">
    <text evidence="5">Belongs to the TatC family.</text>
</comment>
<evidence type="ECO:0000313" key="6">
    <source>
        <dbReference type="EMBL" id="APR99964.1"/>
    </source>
</evidence>
<reference evidence="6 7" key="1">
    <citation type="submission" date="2016-08" db="EMBL/GenBank/DDBJ databases">
        <title>Identification and validation of antigenic proteins from Pajaroellobacter abortibovis using de-novo genome sequence assembly and reverse vaccinology.</title>
        <authorList>
            <person name="Welly B.T."/>
            <person name="Miller M.R."/>
            <person name="Stott J.L."/>
            <person name="Blanchard M.T."/>
            <person name="Islas-Trejo A.D."/>
            <person name="O'Rourke S.M."/>
            <person name="Young A.E."/>
            <person name="Medrano J.F."/>
            <person name="Van Eenennaam A.L."/>
        </authorList>
    </citation>
    <scope>NUCLEOTIDE SEQUENCE [LARGE SCALE GENOMIC DNA]</scope>
    <source>
        <strain evidence="6 7">BTF92-0548A/99-0131</strain>
    </source>
</reference>
<proteinExistence type="inferred from homology"/>